<organism evidence="1 2">
    <name type="scientific">Stachybotrys elegans</name>
    <dbReference type="NCBI Taxonomy" id="80388"/>
    <lineage>
        <taxon>Eukaryota</taxon>
        <taxon>Fungi</taxon>
        <taxon>Dikarya</taxon>
        <taxon>Ascomycota</taxon>
        <taxon>Pezizomycotina</taxon>
        <taxon>Sordariomycetes</taxon>
        <taxon>Hypocreomycetidae</taxon>
        <taxon>Hypocreales</taxon>
        <taxon>Stachybotryaceae</taxon>
        <taxon>Stachybotrys</taxon>
    </lineage>
</organism>
<dbReference type="OrthoDB" id="42525at2759"/>
<accession>A0A8K0T4A5</accession>
<keyword evidence="2" id="KW-1185">Reference proteome</keyword>
<dbReference type="EMBL" id="JAGPNK010000002">
    <property type="protein sequence ID" value="KAH7325827.1"/>
    <property type="molecule type" value="Genomic_DNA"/>
</dbReference>
<comment type="caution">
    <text evidence="1">The sequence shown here is derived from an EMBL/GenBank/DDBJ whole genome shotgun (WGS) entry which is preliminary data.</text>
</comment>
<dbReference type="Proteomes" id="UP000813444">
    <property type="component" value="Unassembled WGS sequence"/>
</dbReference>
<name>A0A8K0T4A5_9HYPO</name>
<reference evidence="1" key="1">
    <citation type="journal article" date="2021" name="Nat. Commun.">
        <title>Genetic determinants of endophytism in the Arabidopsis root mycobiome.</title>
        <authorList>
            <person name="Mesny F."/>
            <person name="Miyauchi S."/>
            <person name="Thiergart T."/>
            <person name="Pickel B."/>
            <person name="Atanasova L."/>
            <person name="Karlsson M."/>
            <person name="Huettel B."/>
            <person name="Barry K.W."/>
            <person name="Haridas S."/>
            <person name="Chen C."/>
            <person name="Bauer D."/>
            <person name="Andreopoulos W."/>
            <person name="Pangilinan J."/>
            <person name="LaButti K."/>
            <person name="Riley R."/>
            <person name="Lipzen A."/>
            <person name="Clum A."/>
            <person name="Drula E."/>
            <person name="Henrissat B."/>
            <person name="Kohler A."/>
            <person name="Grigoriev I.V."/>
            <person name="Martin F.M."/>
            <person name="Hacquard S."/>
        </authorList>
    </citation>
    <scope>NUCLEOTIDE SEQUENCE</scope>
    <source>
        <strain evidence="1">MPI-CAGE-CH-0235</strain>
    </source>
</reference>
<evidence type="ECO:0000313" key="2">
    <source>
        <dbReference type="Proteomes" id="UP000813444"/>
    </source>
</evidence>
<evidence type="ECO:0000313" key="1">
    <source>
        <dbReference type="EMBL" id="KAH7325827.1"/>
    </source>
</evidence>
<protein>
    <submittedName>
        <fullName evidence="1">Uncharacterized protein</fullName>
    </submittedName>
</protein>
<proteinExistence type="predicted"/>
<dbReference type="AlphaFoldDB" id="A0A8K0T4A5"/>
<sequence>MADELTVAWAALGISTAAFFIALAQALQQYFITGQLIRLCDSVVFGWLPGQGRRIWRMSQFRFRVVYQIPQIGLDPALWPSTAAKSFVRVDNPLPRPSSLDRKGASIPGNIGEASWASFCRAVYPSCHKSIGYSFMQGDAD</sequence>
<gene>
    <name evidence="1" type="ORF">B0I35DRAFT_474561</name>
</gene>